<protein>
    <submittedName>
        <fullName evidence="2">Uncharacterized protein</fullName>
    </submittedName>
</protein>
<dbReference type="AlphaFoldDB" id="A0A1Y5IJD0"/>
<keyword evidence="1" id="KW-0472">Membrane</keyword>
<reference evidence="2" key="1">
    <citation type="submission" date="2017-04" db="EMBL/GenBank/DDBJ databases">
        <title>Population genomics of picophytoplankton unveils novel chromosome hypervariability.</title>
        <authorList>
            <consortium name="DOE Joint Genome Institute"/>
            <person name="Blanc-Mathieu R."/>
            <person name="Krasovec M."/>
            <person name="Hebrard M."/>
            <person name="Yau S."/>
            <person name="Desgranges E."/>
            <person name="Martin J."/>
            <person name="Schackwitz W."/>
            <person name="Kuo A."/>
            <person name="Salin G."/>
            <person name="Donnadieu C."/>
            <person name="Desdevises Y."/>
            <person name="Sanchez-Ferandin S."/>
            <person name="Moreau H."/>
            <person name="Rivals E."/>
            <person name="Grigoriev I.V."/>
            <person name="Grimsley N."/>
            <person name="Eyre-Walker A."/>
            <person name="Piganeau G."/>
        </authorList>
    </citation>
    <scope>NUCLEOTIDE SEQUENCE [LARGE SCALE GENOMIC DNA]</scope>
    <source>
        <strain evidence="2">RCC 1115</strain>
    </source>
</reference>
<dbReference type="EMBL" id="KZ155771">
    <property type="protein sequence ID" value="OUS49678.1"/>
    <property type="molecule type" value="Genomic_DNA"/>
</dbReference>
<dbReference type="Proteomes" id="UP000195557">
    <property type="component" value="Unassembled WGS sequence"/>
</dbReference>
<feature type="transmembrane region" description="Helical" evidence="1">
    <location>
        <begin position="487"/>
        <end position="508"/>
    </location>
</feature>
<organism evidence="2">
    <name type="scientific">Ostreococcus tauri</name>
    <name type="common">Marine green alga</name>
    <dbReference type="NCBI Taxonomy" id="70448"/>
    <lineage>
        <taxon>Eukaryota</taxon>
        <taxon>Viridiplantae</taxon>
        <taxon>Chlorophyta</taxon>
        <taxon>Mamiellophyceae</taxon>
        <taxon>Mamiellales</taxon>
        <taxon>Bathycoccaceae</taxon>
        <taxon>Ostreococcus</taxon>
    </lineage>
</organism>
<evidence type="ECO:0000313" key="2">
    <source>
        <dbReference type="EMBL" id="OUS49678.1"/>
    </source>
</evidence>
<evidence type="ECO:0000256" key="1">
    <source>
        <dbReference type="SAM" id="Phobius"/>
    </source>
</evidence>
<keyword evidence="1" id="KW-0812">Transmembrane</keyword>
<accession>A0A1Y5IJD0</accession>
<gene>
    <name evidence="2" type="ORF">BE221DRAFT_189014</name>
</gene>
<keyword evidence="1" id="KW-1133">Transmembrane helix</keyword>
<name>A0A1Y5IJD0_OSTTA</name>
<sequence length="526" mass="57704">MGGDGRKMTRARGRGARVGAVTAMGVVALVGSASANDSTPKEGPARGRARAGIAALGYGLADVQPNVAEKYLPHGAPGWTWTFGAREGLEFECGGSKPPPPPPAQSIRETASLAGMDPDEYDDGETATAGLVDQTEDEAGTSKRFIVRYGTYGSAFDTNTTKYDDAWFENPEHAGDIKWTYGTCEQGAIVRCVPESFGYIDPFPSIAEGEPGKKCQWIEASTIPSDHLNGTFTGVDIDANSVEGAVELHVELTNEKWMQMRFALMPAKKLAQTLKKSFPDTVVHRDLLWNWCADEGEGEDHWCACNTIMRYGWTGNTTLRAPKPSVDADFHKWTIVDARNDMGVTPKLPCNHYKLGGVRPFPLRGDGTRICQCLSNQTLAEYNAALQAVIGGPTVPGQTNLDSENKTHLFNKTHHELDAIFAQRGHAHNSSEERPDLGNAEDEDFFARDRRDQRRIEASLGREVDDEYDPEFVVDADERHQMHVRDVATTLFGVLVVASLTVFLGVAYHRSTAERREYEAVPEPEV</sequence>
<proteinExistence type="predicted"/>